<evidence type="ECO:0000313" key="3">
    <source>
        <dbReference type="Proteomes" id="UP000324222"/>
    </source>
</evidence>
<keyword evidence="3" id="KW-1185">Reference proteome</keyword>
<gene>
    <name evidence="2" type="ORF">E2C01_020144</name>
</gene>
<organism evidence="2 3">
    <name type="scientific">Portunus trituberculatus</name>
    <name type="common">Swimming crab</name>
    <name type="synonym">Neptunus trituberculatus</name>
    <dbReference type="NCBI Taxonomy" id="210409"/>
    <lineage>
        <taxon>Eukaryota</taxon>
        <taxon>Metazoa</taxon>
        <taxon>Ecdysozoa</taxon>
        <taxon>Arthropoda</taxon>
        <taxon>Crustacea</taxon>
        <taxon>Multicrustacea</taxon>
        <taxon>Malacostraca</taxon>
        <taxon>Eumalacostraca</taxon>
        <taxon>Eucarida</taxon>
        <taxon>Decapoda</taxon>
        <taxon>Pleocyemata</taxon>
        <taxon>Brachyura</taxon>
        <taxon>Eubrachyura</taxon>
        <taxon>Portunoidea</taxon>
        <taxon>Portunidae</taxon>
        <taxon>Portuninae</taxon>
        <taxon>Portunus</taxon>
    </lineage>
</organism>
<feature type="region of interest" description="Disordered" evidence="1">
    <location>
        <begin position="1"/>
        <end position="24"/>
    </location>
</feature>
<sequence length="77" mass="8732">MPVCGAAVVDRRRAPPRPAPPLNTRRRTLCTRRLEPDTRHQLPSLLSLPLIAATITRSERLCDLLNMLCKSRHILLL</sequence>
<evidence type="ECO:0000313" key="2">
    <source>
        <dbReference type="EMBL" id="MPC26992.1"/>
    </source>
</evidence>
<evidence type="ECO:0000256" key="1">
    <source>
        <dbReference type="SAM" id="MobiDB-lite"/>
    </source>
</evidence>
<comment type="caution">
    <text evidence="2">The sequence shown here is derived from an EMBL/GenBank/DDBJ whole genome shotgun (WGS) entry which is preliminary data.</text>
</comment>
<reference evidence="2 3" key="1">
    <citation type="submission" date="2019-05" db="EMBL/GenBank/DDBJ databases">
        <title>Another draft genome of Portunus trituberculatus and its Hox gene families provides insights of decapod evolution.</title>
        <authorList>
            <person name="Jeong J.-H."/>
            <person name="Song I."/>
            <person name="Kim S."/>
            <person name="Choi T."/>
            <person name="Kim D."/>
            <person name="Ryu S."/>
            <person name="Kim W."/>
        </authorList>
    </citation>
    <scope>NUCLEOTIDE SEQUENCE [LARGE SCALE GENOMIC DNA]</scope>
    <source>
        <tissue evidence="2">Muscle</tissue>
    </source>
</reference>
<accession>A0A5B7DZ17</accession>
<dbReference type="Proteomes" id="UP000324222">
    <property type="component" value="Unassembled WGS sequence"/>
</dbReference>
<dbReference type="EMBL" id="VSRR010001680">
    <property type="protein sequence ID" value="MPC26992.1"/>
    <property type="molecule type" value="Genomic_DNA"/>
</dbReference>
<name>A0A5B7DZ17_PORTR</name>
<proteinExistence type="predicted"/>
<dbReference type="AlphaFoldDB" id="A0A5B7DZ17"/>
<protein>
    <submittedName>
        <fullName evidence="2">Uncharacterized protein</fullName>
    </submittedName>
</protein>